<dbReference type="EMBL" id="CP013650">
    <property type="protein sequence ID" value="ALT00015.1"/>
    <property type="molecule type" value="Genomic_DNA"/>
</dbReference>
<dbReference type="GO" id="GO:0005829">
    <property type="term" value="C:cytosol"/>
    <property type="evidence" value="ECO:0007669"/>
    <property type="project" value="TreeGrafter"/>
</dbReference>
<dbReference type="InterPro" id="IPR001130">
    <property type="entry name" value="TatD-like"/>
</dbReference>
<evidence type="ECO:0000313" key="6">
    <source>
        <dbReference type="Proteomes" id="UP000068447"/>
    </source>
</evidence>
<dbReference type="InterPro" id="IPR032466">
    <property type="entry name" value="Metal_Hydrolase"/>
</dbReference>
<dbReference type="RefSeq" id="WP_062483369.1">
    <property type="nucleotide sequence ID" value="NZ_CP013650.1"/>
</dbReference>
<dbReference type="GO" id="GO:0046872">
    <property type="term" value="F:metal ion binding"/>
    <property type="evidence" value="ECO:0007669"/>
    <property type="project" value="UniProtKB-KW"/>
</dbReference>
<dbReference type="NCBIfam" id="TIGR00010">
    <property type="entry name" value="YchF/TatD family DNA exonuclease"/>
    <property type="match status" value="1"/>
</dbReference>
<gene>
    <name evidence="5" type="ORF">AT746_18240</name>
</gene>
<feature type="binding site" evidence="4">
    <location>
        <position position="92"/>
    </location>
    <ligand>
        <name>a divalent metal cation</name>
        <dbReference type="ChEBI" id="CHEBI:60240"/>
        <label>1</label>
    </ligand>
</feature>
<evidence type="ECO:0000256" key="1">
    <source>
        <dbReference type="ARBA" id="ARBA00009275"/>
    </source>
</evidence>
<proteinExistence type="inferred from homology"/>
<dbReference type="InterPro" id="IPR018228">
    <property type="entry name" value="DNase_TatD-rel_CS"/>
</dbReference>
<dbReference type="PANTHER" id="PTHR46124:SF2">
    <property type="entry name" value="D-AMINOACYL-TRNA DEACYLASE"/>
    <property type="match status" value="1"/>
</dbReference>
<organism evidence="5 6">
    <name type="scientific">Lacimicrobium alkaliphilum</name>
    <dbReference type="NCBI Taxonomy" id="1526571"/>
    <lineage>
        <taxon>Bacteria</taxon>
        <taxon>Pseudomonadati</taxon>
        <taxon>Pseudomonadota</taxon>
        <taxon>Gammaproteobacteria</taxon>
        <taxon>Alteromonadales</taxon>
        <taxon>Alteromonadaceae</taxon>
        <taxon>Lacimicrobium</taxon>
    </lineage>
</organism>
<evidence type="ECO:0000256" key="4">
    <source>
        <dbReference type="PIRSR" id="PIRSR005902-1"/>
    </source>
</evidence>
<dbReference type="Proteomes" id="UP000068447">
    <property type="component" value="Chromosome"/>
</dbReference>
<reference evidence="5 6" key="1">
    <citation type="submission" date="2015-12" db="EMBL/GenBank/DDBJ databases">
        <title>Complete genome of Lacimicrobium alkaliphilum KCTC 32984.</title>
        <authorList>
            <person name="Kim S.-G."/>
            <person name="Lee Y.-J."/>
        </authorList>
    </citation>
    <scope>NUCLEOTIDE SEQUENCE [LARGE SCALE GENOMIC DNA]</scope>
    <source>
        <strain evidence="5 6">YelD216</strain>
    </source>
</reference>
<dbReference type="OrthoDB" id="9810005at2"/>
<dbReference type="CDD" id="cd01310">
    <property type="entry name" value="TatD_DNAse"/>
    <property type="match status" value="1"/>
</dbReference>
<dbReference type="SUPFAM" id="SSF51556">
    <property type="entry name" value="Metallo-dependent hydrolases"/>
    <property type="match status" value="1"/>
</dbReference>
<feature type="binding site" evidence="4">
    <location>
        <position position="153"/>
    </location>
    <ligand>
        <name>a divalent metal cation</name>
        <dbReference type="ChEBI" id="CHEBI:60240"/>
        <label>2</label>
    </ligand>
</feature>
<evidence type="ECO:0000313" key="5">
    <source>
        <dbReference type="EMBL" id="ALT00015.1"/>
    </source>
</evidence>
<dbReference type="PIRSF" id="PIRSF005902">
    <property type="entry name" value="DNase_TatD"/>
    <property type="match status" value="1"/>
</dbReference>
<dbReference type="Gene3D" id="3.20.20.140">
    <property type="entry name" value="Metal-dependent hydrolases"/>
    <property type="match status" value="1"/>
</dbReference>
<dbReference type="KEGG" id="lal:AT746_18240"/>
<dbReference type="AlphaFoldDB" id="A0A0U3AG59"/>
<dbReference type="PANTHER" id="PTHR46124">
    <property type="entry name" value="D-AMINOACYL-TRNA DEACYLASE"/>
    <property type="match status" value="1"/>
</dbReference>
<dbReference type="PROSITE" id="PS01090">
    <property type="entry name" value="TATD_2"/>
    <property type="match status" value="1"/>
</dbReference>
<dbReference type="STRING" id="1526571.AT746_18240"/>
<comment type="similarity">
    <text evidence="1">Belongs to the metallo-dependent hydrolases superfamily. TatD-type hydrolase family.</text>
</comment>
<keyword evidence="6" id="KW-1185">Reference proteome</keyword>
<sequence>MKWFDIGVNLTSSRFGKDLESVLERARASQVTQMLITGTSESQSLAAVTLAEQYQLYSTAGVHPHDASSVSEDYLHQLRDLASHPRVRAIGECGLDFNRNYSAKPDQLRVFEQQLELAADLELPVFLHERDAFEEQLSLLKKHRHKLVGGVAHCFTGDREQMEAYLQLDLYIGITGWLCDSKRGQALRDAVSVLPLERLLLETDAPFLTPKTLRPKASRNEPAFLPHIAEALSELIQVPVEHVAEAATDNARQLFNIDGDKDFGQS</sequence>
<name>A0A0U3AG59_9ALTE</name>
<protein>
    <submittedName>
        <fullName evidence="5">Hydrolase TatD</fullName>
    </submittedName>
</protein>
<dbReference type="GO" id="GO:0016788">
    <property type="term" value="F:hydrolase activity, acting on ester bonds"/>
    <property type="evidence" value="ECO:0007669"/>
    <property type="project" value="InterPro"/>
</dbReference>
<evidence type="ECO:0000256" key="3">
    <source>
        <dbReference type="ARBA" id="ARBA00022801"/>
    </source>
</evidence>
<dbReference type="GO" id="GO:0004536">
    <property type="term" value="F:DNA nuclease activity"/>
    <property type="evidence" value="ECO:0007669"/>
    <property type="project" value="InterPro"/>
</dbReference>
<keyword evidence="2 4" id="KW-0479">Metal-binding</keyword>
<accession>A0A0U3AG59</accession>
<dbReference type="FunFam" id="3.20.20.140:FF:000005">
    <property type="entry name" value="TatD family hydrolase"/>
    <property type="match status" value="1"/>
</dbReference>
<dbReference type="PROSITE" id="PS01091">
    <property type="entry name" value="TATD_3"/>
    <property type="match status" value="1"/>
</dbReference>
<evidence type="ECO:0000256" key="2">
    <source>
        <dbReference type="ARBA" id="ARBA00022723"/>
    </source>
</evidence>
<dbReference type="Pfam" id="PF01026">
    <property type="entry name" value="TatD_DNase"/>
    <property type="match status" value="1"/>
</dbReference>
<dbReference type="InterPro" id="IPR015991">
    <property type="entry name" value="TatD/YcfH-like"/>
</dbReference>
<keyword evidence="3 5" id="KW-0378">Hydrolase</keyword>
<feature type="binding site" evidence="4">
    <location>
        <position position="204"/>
    </location>
    <ligand>
        <name>a divalent metal cation</name>
        <dbReference type="ChEBI" id="CHEBI:60240"/>
        <label>1</label>
    </ligand>
</feature>
<feature type="binding site" evidence="4">
    <location>
        <position position="128"/>
    </location>
    <ligand>
        <name>a divalent metal cation</name>
        <dbReference type="ChEBI" id="CHEBI:60240"/>
        <label>2</label>
    </ligand>
</feature>